<dbReference type="Pfam" id="PF02515">
    <property type="entry name" value="CoA_transf_3"/>
    <property type="match status" value="1"/>
</dbReference>
<dbReference type="KEGG" id="halx:M0R89_21405"/>
<evidence type="ECO:0000256" key="1">
    <source>
        <dbReference type="ARBA" id="ARBA00022679"/>
    </source>
</evidence>
<evidence type="ECO:0000313" key="3">
    <source>
        <dbReference type="Proteomes" id="UP000830729"/>
    </source>
</evidence>
<sequence length="409" mass="43681">MSKQGPLSDLTVVEMTAHRAGPFCGALLADLGAEVVKIERPGIGDPARDQGAGPAGKSGYFMANNRNKKSVTLDLKADAGREAALDLLADADVFVENFGYGVTDKLGIGYEDVREVNEEIIYASIKGYGETGPSKEKKGLDLILQAEGGIMSVTGPEDGDPVKVGQAIGDLSAGMFAAIAVLARLHERDRRAGTEGDGDGEFVGKFDVGLFDAIVSVMNEYLTFNSMTGEVPGPQGTSHQSLVPYQLFETADGHVVTGVPSDERWDDFVDVVGREELRQYPTNDERAANAEEVTAIIQEEFAKRSTDHWLSTLTEHGFPNGPLNDVGDVVDHPQAEARGLVREHDDPDGGEVVLPGHPVNFPDFETEIRSPAPRLGEHTDEVFADVADDQTTLDEWRADGAFGGAGGGE</sequence>
<gene>
    <name evidence="2" type="ORF">M0R89_21405</name>
</gene>
<dbReference type="PANTHER" id="PTHR48207:SF3">
    <property type="entry name" value="SUCCINATE--HYDROXYMETHYLGLUTARATE COA-TRANSFERASE"/>
    <property type="match status" value="1"/>
</dbReference>
<geneLocation type="plasmid" evidence="2 3">
    <name>unnamed2</name>
</geneLocation>
<dbReference type="Gene3D" id="3.30.1540.10">
    <property type="entry name" value="formyl-coa transferase, domain 3"/>
    <property type="match status" value="1"/>
</dbReference>
<dbReference type="InterPro" id="IPR023606">
    <property type="entry name" value="CoA-Trfase_III_dom_1_sf"/>
</dbReference>
<organism evidence="2 3">
    <name type="scientific">Halorussus limi</name>
    <dbReference type="NCBI Taxonomy" id="2938695"/>
    <lineage>
        <taxon>Archaea</taxon>
        <taxon>Methanobacteriati</taxon>
        <taxon>Methanobacteriota</taxon>
        <taxon>Stenosarchaea group</taxon>
        <taxon>Halobacteria</taxon>
        <taxon>Halobacteriales</taxon>
        <taxon>Haladaptataceae</taxon>
        <taxon>Halorussus</taxon>
    </lineage>
</organism>
<proteinExistence type="predicted"/>
<reference evidence="2 3" key="1">
    <citation type="submission" date="2022-04" db="EMBL/GenBank/DDBJ databases">
        <title>Diverse halophilic archaea isolated from saline environments.</title>
        <authorList>
            <person name="Cui H.-L."/>
        </authorList>
    </citation>
    <scope>NUCLEOTIDE SEQUENCE [LARGE SCALE GENOMIC DNA]</scope>
    <source>
        <strain evidence="2 3">XZYJT49</strain>
        <plasmid evidence="2 3">unnamed2</plasmid>
    </source>
</reference>
<protein>
    <submittedName>
        <fullName evidence="2">CoA transferase</fullName>
    </submittedName>
</protein>
<keyword evidence="2" id="KW-0614">Plasmid</keyword>
<dbReference type="InterPro" id="IPR044855">
    <property type="entry name" value="CoA-Trfase_III_dom3_sf"/>
</dbReference>
<name>A0A8U0I238_9EURY</name>
<dbReference type="EMBL" id="CP096661">
    <property type="protein sequence ID" value="UPV76754.1"/>
    <property type="molecule type" value="Genomic_DNA"/>
</dbReference>
<accession>A0A8U0I238</accession>
<dbReference type="Gene3D" id="3.40.50.10540">
    <property type="entry name" value="Crotonobetainyl-coa:carnitine coa-transferase, domain 1"/>
    <property type="match status" value="1"/>
</dbReference>
<keyword evidence="3" id="KW-1185">Reference proteome</keyword>
<dbReference type="RefSeq" id="WP_248652787.1">
    <property type="nucleotide sequence ID" value="NZ_CP096661.1"/>
</dbReference>
<dbReference type="AlphaFoldDB" id="A0A8U0I238"/>
<dbReference type="PANTHER" id="PTHR48207">
    <property type="entry name" value="SUCCINATE--HYDROXYMETHYLGLUTARATE COA-TRANSFERASE"/>
    <property type="match status" value="1"/>
</dbReference>
<dbReference type="SUPFAM" id="SSF89796">
    <property type="entry name" value="CoA-transferase family III (CaiB/BaiF)"/>
    <property type="match status" value="1"/>
</dbReference>
<dbReference type="InterPro" id="IPR050483">
    <property type="entry name" value="CoA-transferase_III_domain"/>
</dbReference>
<dbReference type="GeneID" id="72187814"/>
<keyword evidence="1 2" id="KW-0808">Transferase</keyword>
<evidence type="ECO:0000313" key="2">
    <source>
        <dbReference type="EMBL" id="UPV76754.1"/>
    </source>
</evidence>
<dbReference type="Proteomes" id="UP000830729">
    <property type="component" value="Plasmid unnamed2"/>
</dbReference>
<dbReference type="InterPro" id="IPR003673">
    <property type="entry name" value="CoA-Trfase_fam_III"/>
</dbReference>
<dbReference type="GO" id="GO:0008410">
    <property type="term" value="F:CoA-transferase activity"/>
    <property type="evidence" value="ECO:0007669"/>
    <property type="project" value="TreeGrafter"/>
</dbReference>